<dbReference type="EMBL" id="BANJ01000003">
    <property type="protein sequence ID" value="GAN98472.1"/>
    <property type="molecule type" value="Genomic_DNA"/>
</dbReference>
<evidence type="ECO:0000256" key="1">
    <source>
        <dbReference type="SAM" id="MobiDB-lite"/>
    </source>
</evidence>
<reference evidence="2 3" key="1">
    <citation type="submission" date="2012-11" db="EMBL/GenBank/DDBJ databases">
        <title>Whole genome sequence of Gluconacetobacter xylinus NBRC 13693.</title>
        <authorList>
            <person name="Azuma Y."/>
            <person name="Higashiura N."/>
            <person name="Hirakawa H."/>
            <person name="Matsushita K."/>
        </authorList>
    </citation>
    <scope>NUCLEOTIDE SEQUENCE [LARGE SCALE GENOMIC DNA]</scope>
    <source>
        <strain evidence="2 3">NBRC 13693</strain>
    </source>
</reference>
<dbReference type="Proteomes" id="UP000032683">
    <property type="component" value="Unassembled WGS sequence"/>
</dbReference>
<evidence type="ECO:0008006" key="4">
    <source>
        <dbReference type="Google" id="ProtNLM"/>
    </source>
</evidence>
<proteinExistence type="predicted"/>
<name>A0A0D6Q4I2_KOMXY</name>
<dbReference type="AlphaFoldDB" id="A0A0D6Q4I2"/>
<gene>
    <name evidence="2" type="ORF">Gxy13693_003_147</name>
</gene>
<sequence>MVKGWLMTDITRHVRRGLLALSVAAALTGCHSTRRQDMSRLSAPAQDYLLITSYFMAEGGMVSRLQDGGLSGQQVYDMATALKYGKSMLLAALTKPSGRARRDGQRAVELMVACTNQPDPSTFPGGTPARCLPAGFVGPDAKKGQARPQSATPTPGR</sequence>
<organism evidence="2 3">
    <name type="scientific">Komagataeibacter xylinus NBRC 13693</name>
    <dbReference type="NCBI Taxonomy" id="1234668"/>
    <lineage>
        <taxon>Bacteria</taxon>
        <taxon>Pseudomonadati</taxon>
        <taxon>Pseudomonadota</taxon>
        <taxon>Alphaproteobacteria</taxon>
        <taxon>Acetobacterales</taxon>
        <taxon>Acetobacteraceae</taxon>
        <taxon>Komagataeibacter</taxon>
    </lineage>
</organism>
<evidence type="ECO:0000313" key="3">
    <source>
        <dbReference type="Proteomes" id="UP000032683"/>
    </source>
</evidence>
<dbReference type="PROSITE" id="PS51257">
    <property type="entry name" value="PROKAR_LIPOPROTEIN"/>
    <property type="match status" value="1"/>
</dbReference>
<evidence type="ECO:0000313" key="2">
    <source>
        <dbReference type="EMBL" id="GAN98472.1"/>
    </source>
</evidence>
<comment type="caution">
    <text evidence="2">The sequence shown here is derived from an EMBL/GenBank/DDBJ whole genome shotgun (WGS) entry which is preliminary data.</text>
</comment>
<feature type="compositionally biased region" description="Polar residues" evidence="1">
    <location>
        <begin position="147"/>
        <end position="157"/>
    </location>
</feature>
<protein>
    <recommendedName>
        <fullName evidence="4">Lipoprotein</fullName>
    </recommendedName>
</protein>
<feature type="region of interest" description="Disordered" evidence="1">
    <location>
        <begin position="134"/>
        <end position="157"/>
    </location>
</feature>
<accession>A0A0D6Q4I2</accession>